<dbReference type="Pfam" id="PF22919">
    <property type="entry name" value="ATP-synt_VA_C"/>
    <property type="match status" value="1"/>
</dbReference>
<evidence type="ECO:0000256" key="13">
    <source>
        <dbReference type="HAMAP-Rule" id="MF_01347"/>
    </source>
</evidence>
<keyword evidence="16" id="KW-1185">Reference proteome</keyword>
<dbReference type="EC" id="7.1.2.2" evidence="13"/>
<keyword evidence="3 13" id="KW-1003">Cell membrane</keyword>
<keyword evidence="10 13" id="KW-0139">CF(1)</keyword>
<keyword evidence="7 13" id="KW-1278">Translocase</keyword>
<dbReference type="CDD" id="cd18115">
    <property type="entry name" value="ATP-synt_F1_beta_N"/>
    <property type="match status" value="1"/>
</dbReference>
<dbReference type="SMART" id="SM00382">
    <property type="entry name" value="AAA"/>
    <property type="match status" value="1"/>
</dbReference>
<dbReference type="InterPro" id="IPR050053">
    <property type="entry name" value="ATPase_alpha/beta_chains"/>
</dbReference>
<dbReference type="Proteomes" id="UP001225957">
    <property type="component" value="Unassembled WGS sequence"/>
</dbReference>
<dbReference type="PROSITE" id="PS00152">
    <property type="entry name" value="ATPASE_ALPHA_BETA"/>
    <property type="match status" value="1"/>
</dbReference>
<evidence type="ECO:0000256" key="9">
    <source>
        <dbReference type="ARBA" id="ARBA00023136"/>
    </source>
</evidence>
<dbReference type="EMBL" id="JASCQP010000007">
    <property type="protein sequence ID" value="MDI5889900.1"/>
    <property type="molecule type" value="Genomic_DNA"/>
</dbReference>
<reference evidence="15 16" key="1">
    <citation type="submission" date="2023-04" db="EMBL/GenBank/DDBJ databases">
        <title>Halomonas strains isolated from rhizosphere soil.</title>
        <authorList>
            <person name="Xu L."/>
            <person name="Sun J.-Q."/>
        </authorList>
    </citation>
    <scope>NUCLEOTIDE SEQUENCE [LARGE SCALE GENOMIC DNA]</scope>
    <source>
        <strain evidence="15 16">LR5S20</strain>
    </source>
</reference>
<dbReference type="InterPro" id="IPR000194">
    <property type="entry name" value="ATPase_F1/V1/A1_a/bsu_nucl-bd"/>
</dbReference>
<keyword evidence="4 13" id="KW-0547">Nucleotide-binding</keyword>
<feature type="domain" description="AAA+ ATPase" evidence="14">
    <location>
        <begin position="139"/>
        <end position="348"/>
    </location>
</feature>
<dbReference type="SUPFAM" id="SSF47917">
    <property type="entry name" value="C-terminal domain of alpha and beta subunits of F1 ATP synthase"/>
    <property type="match status" value="1"/>
</dbReference>
<sequence length="458" mass="49893">MSGRIVQIIGAVIDVEFPRDDVPKVYDALKVSDVETILETQQQLGDGVVRTIAMGSTEGLKRGMDVTNTGAAISVPVGKETLGRIMNVLGEPIDEAGEIGEQERMPIHRKAPGYADQAASNELLETGIKVIDLVCPFAKGGKVGLFGGAGVGKTVNMMELIRNIATEHSGYSVFAGVGERTREGNDFYHEMTESNVIDKVSLVYGQMNEPPGNRLRVALTGLTIAEKFRDEGRDVLLFVDNIYRYTLAGTEVSALLGRMPSAVGYQPTLAEEMGVLQERITSTKTGSITSVQAVYVPADDLTDPSPATTFSHLDATVVLARSIAELGIYPAIDPLDSTSRQLDPLVVGEEHYNTARGVQNVLQRYKELKDIIAILGMDELSDEDKLAVYRARKIQRFLSQPFFVAEVFTGSPGKYVSLKDTIRGFQGILDGEYDELPEQAFYMVGTIDEAVEKANQMK</sequence>
<keyword evidence="5 13" id="KW-0375">Hydrogen ion transport</keyword>
<evidence type="ECO:0000256" key="11">
    <source>
        <dbReference type="ARBA" id="ARBA00023310"/>
    </source>
</evidence>
<comment type="similarity">
    <text evidence="12">Belongs to the ATPase alpha/beta chains family. T3SS ATPase subfamily.</text>
</comment>
<evidence type="ECO:0000256" key="1">
    <source>
        <dbReference type="ARBA" id="ARBA00004370"/>
    </source>
</evidence>
<dbReference type="PANTHER" id="PTHR15184">
    <property type="entry name" value="ATP SYNTHASE"/>
    <property type="match status" value="1"/>
</dbReference>
<comment type="catalytic activity">
    <reaction evidence="13">
        <text>ATP + H2O + 4 H(+)(in) = ADP + phosphate + 5 H(+)(out)</text>
        <dbReference type="Rhea" id="RHEA:57720"/>
        <dbReference type="ChEBI" id="CHEBI:15377"/>
        <dbReference type="ChEBI" id="CHEBI:15378"/>
        <dbReference type="ChEBI" id="CHEBI:30616"/>
        <dbReference type="ChEBI" id="CHEBI:43474"/>
        <dbReference type="ChEBI" id="CHEBI:456216"/>
        <dbReference type="EC" id="7.1.2.2"/>
    </reaction>
</comment>
<evidence type="ECO:0000313" key="15">
    <source>
        <dbReference type="EMBL" id="MDI5889900.1"/>
    </source>
</evidence>
<comment type="function">
    <text evidence="13">Produces ATP from ADP in the presence of a proton gradient across the membrane. The catalytic sites are hosted primarily by the beta subunits.</text>
</comment>
<dbReference type="SUPFAM" id="SSF52540">
    <property type="entry name" value="P-loop containing nucleoside triphosphate hydrolases"/>
    <property type="match status" value="1"/>
</dbReference>
<keyword evidence="2 13" id="KW-0813">Transport</keyword>
<evidence type="ECO:0000256" key="3">
    <source>
        <dbReference type="ARBA" id="ARBA00022475"/>
    </source>
</evidence>
<dbReference type="Pfam" id="PF02874">
    <property type="entry name" value="ATP-synt_ab_N"/>
    <property type="match status" value="1"/>
</dbReference>
<dbReference type="SUPFAM" id="SSF50615">
    <property type="entry name" value="N-terminal domain of alpha and beta subunits of F1 ATP synthase"/>
    <property type="match status" value="1"/>
</dbReference>
<evidence type="ECO:0000259" key="14">
    <source>
        <dbReference type="SMART" id="SM00382"/>
    </source>
</evidence>
<dbReference type="InterPro" id="IPR024034">
    <property type="entry name" value="ATPase_F1/V1_b/a_C"/>
</dbReference>
<keyword evidence="9 13" id="KW-0472">Membrane</keyword>
<accession>A0ABT6UVC4</accession>
<dbReference type="InterPro" id="IPR020003">
    <property type="entry name" value="ATPase_a/bsu_AS"/>
</dbReference>
<dbReference type="NCBIfam" id="TIGR01039">
    <property type="entry name" value="atpD"/>
    <property type="match status" value="1"/>
</dbReference>
<dbReference type="Gene3D" id="3.40.50.300">
    <property type="entry name" value="P-loop containing nucleotide triphosphate hydrolases"/>
    <property type="match status" value="1"/>
</dbReference>
<evidence type="ECO:0000313" key="16">
    <source>
        <dbReference type="Proteomes" id="UP001225957"/>
    </source>
</evidence>
<dbReference type="InterPro" id="IPR027417">
    <property type="entry name" value="P-loop_NTPase"/>
</dbReference>
<gene>
    <name evidence="13 15" type="primary">atpD</name>
    <name evidence="15" type="ORF">QLQ83_02180</name>
</gene>
<dbReference type="RefSeq" id="WP_282733938.1">
    <property type="nucleotide sequence ID" value="NZ_JASCQP010000007.1"/>
</dbReference>
<evidence type="ECO:0000256" key="10">
    <source>
        <dbReference type="ARBA" id="ARBA00023196"/>
    </source>
</evidence>
<protein>
    <recommendedName>
        <fullName evidence="13">ATP synthase subunit beta</fullName>
        <ecNumber evidence="13">7.1.2.2</ecNumber>
    </recommendedName>
    <alternativeName>
        <fullName evidence="13">ATP synthase F1 sector subunit beta</fullName>
    </alternativeName>
    <alternativeName>
        <fullName evidence="13">F-ATPase subunit beta</fullName>
    </alternativeName>
</protein>
<dbReference type="InterPro" id="IPR036121">
    <property type="entry name" value="ATPase_F1/V1/A1_a/bsu_N_sf"/>
</dbReference>
<evidence type="ECO:0000256" key="2">
    <source>
        <dbReference type="ARBA" id="ARBA00022448"/>
    </source>
</evidence>
<dbReference type="InterPro" id="IPR055190">
    <property type="entry name" value="ATP-synt_VA_C"/>
</dbReference>
<name>A0ABT6UVC4_9GAMM</name>
<evidence type="ECO:0000256" key="12">
    <source>
        <dbReference type="ARBA" id="ARBA00024342"/>
    </source>
</evidence>
<evidence type="ECO:0000256" key="5">
    <source>
        <dbReference type="ARBA" id="ARBA00022781"/>
    </source>
</evidence>
<dbReference type="Gene3D" id="1.10.1140.10">
    <property type="entry name" value="Bovine Mitochondrial F1-atpase, Atp Synthase Beta Chain, Chain D, domain 3"/>
    <property type="match status" value="1"/>
</dbReference>
<dbReference type="InterPro" id="IPR003593">
    <property type="entry name" value="AAA+_ATPase"/>
</dbReference>
<comment type="caution">
    <text evidence="15">The sequence shown here is derived from an EMBL/GenBank/DDBJ whole genome shotgun (WGS) entry which is preliminary data.</text>
</comment>
<dbReference type="CDD" id="cd18110">
    <property type="entry name" value="ATP-synt_F1_beta_C"/>
    <property type="match status" value="1"/>
</dbReference>
<dbReference type="PANTHER" id="PTHR15184:SF71">
    <property type="entry name" value="ATP SYNTHASE SUBUNIT BETA, MITOCHONDRIAL"/>
    <property type="match status" value="1"/>
</dbReference>
<evidence type="ECO:0000256" key="7">
    <source>
        <dbReference type="ARBA" id="ARBA00022967"/>
    </source>
</evidence>
<dbReference type="Pfam" id="PF00006">
    <property type="entry name" value="ATP-synt_ab"/>
    <property type="match status" value="1"/>
</dbReference>
<evidence type="ECO:0000256" key="4">
    <source>
        <dbReference type="ARBA" id="ARBA00022741"/>
    </source>
</evidence>
<proteinExistence type="inferred from homology"/>
<evidence type="ECO:0000256" key="6">
    <source>
        <dbReference type="ARBA" id="ARBA00022840"/>
    </source>
</evidence>
<evidence type="ECO:0000256" key="8">
    <source>
        <dbReference type="ARBA" id="ARBA00023065"/>
    </source>
</evidence>
<dbReference type="Gene3D" id="2.40.10.170">
    <property type="match status" value="1"/>
</dbReference>
<keyword evidence="11 13" id="KW-0066">ATP synthesis</keyword>
<organism evidence="15 16">
    <name type="scientific">Halomonas rhizosphaerae</name>
    <dbReference type="NCBI Taxonomy" id="3043296"/>
    <lineage>
        <taxon>Bacteria</taxon>
        <taxon>Pseudomonadati</taxon>
        <taxon>Pseudomonadota</taxon>
        <taxon>Gammaproteobacteria</taxon>
        <taxon>Oceanospirillales</taxon>
        <taxon>Halomonadaceae</taxon>
        <taxon>Halomonas</taxon>
    </lineage>
</organism>
<feature type="binding site" evidence="13">
    <location>
        <begin position="147"/>
        <end position="154"/>
    </location>
    <ligand>
        <name>ATP</name>
        <dbReference type="ChEBI" id="CHEBI:30616"/>
    </ligand>
</feature>
<keyword evidence="8 13" id="KW-0406">Ion transport</keyword>
<dbReference type="CDD" id="cd01133">
    <property type="entry name" value="F1-ATPase_beta_CD"/>
    <property type="match status" value="1"/>
</dbReference>
<dbReference type="InterPro" id="IPR005722">
    <property type="entry name" value="ATP_synth_F1_bsu"/>
</dbReference>
<dbReference type="InterPro" id="IPR004100">
    <property type="entry name" value="ATPase_F1/V1/A1_a/bsu_N"/>
</dbReference>
<comment type="subcellular location">
    <subcellularLocation>
        <location evidence="13">Cell membrane</location>
        <topology evidence="13">Peripheral membrane protein</topology>
    </subcellularLocation>
    <subcellularLocation>
        <location evidence="1">Membrane</location>
    </subcellularLocation>
</comment>
<keyword evidence="6 13" id="KW-0067">ATP-binding</keyword>
<dbReference type="HAMAP" id="MF_01347">
    <property type="entry name" value="ATP_synth_beta_bact"/>
    <property type="match status" value="1"/>
</dbReference>